<protein>
    <submittedName>
        <fullName evidence="2">Uncharacterized protein</fullName>
    </submittedName>
</protein>
<dbReference type="AlphaFoldDB" id="A0A6C0CCU4"/>
<reference evidence="2" key="1">
    <citation type="journal article" date="2020" name="Nature">
        <title>Giant virus diversity and host interactions through global metagenomics.</title>
        <authorList>
            <person name="Schulz F."/>
            <person name="Roux S."/>
            <person name="Paez-Espino D."/>
            <person name="Jungbluth S."/>
            <person name="Walsh D.A."/>
            <person name="Denef V.J."/>
            <person name="McMahon K.D."/>
            <person name="Konstantinidis K.T."/>
            <person name="Eloe-Fadrosh E.A."/>
            <person name="Kyrpides N.C."/>
            <person name="Woyke T."/>
        </authorList>
    </citation>
    <scope>NUCLEOTIDE SEQUENCE</scope>
    <source>
        <strain evidence="2">GVMAG-M-3300020595-32</strain>
    </source>
</reference>
<evidence type="ECO:0000256" key="1">
    <source>
        <dbReference type="SAM" id="MobiDB-lite"/>
    </source>
</evidence>
<accession>A0A6C0CCU4</accession>
<name>A0A6C0CCU4_9ZZZZ</name>
<feature type="region of interest" description="Disordered" evidence="1">
    <location>
        <begin position="227"/>
        <end position="250"/>
    </location>
</feature>
<evidence type="ECO:0000313" key="2">
    <source>
        <dbReference type="EMBL" id="QHT02556.1"/>
    </source>
</evidence>
<dbReference type="EMBL" id="MN739395">
    <property type="protein sequence ID" value="QHT02556.1"/>
    <property type="molecule type" value="Genomic_DNA"/>
</dbReference>
<proteinExistence type="predicted"/>
<feature type="compositionally biased region" description="Basic residues" evidence="1">
    <location>
        <begin position="229"/>
        <end position="250"/>
    </location>
</feature>
<organism evidence="2">
    <name type="scientific">viral metagenome</name>
    <dbReference type="NCBI Taxonomy" id="1070528"/>
    <lineage>
        <taxon>unclassified sequences</taxon>
        <taxon>metagenomes</taxon>
        <taxon>organismal metagenomes</taxon>
    </lineage>
</organism>
<sequence>MAFWEKPKKIDDFKTYENRESILIPESILEEDEYMIFHTKQTYSIGYIRGIGYWILLSSKGRLFSCEYNSKKFEVLDHIAIYGCKTEAKKQGHLRNVCHRNSGILYYHDIEQAFICNGWLLILENLDYSGCLIIHRSWQDGGSLFDPLITLLKTYTQLFPETIINSDNKDQNKFFRIKSGEEVKRILKDMDKLLEDSPRPKSNVDDKSFKKARRELKKMLEKSSTVKGLLKKRKKPYRKKKSRTKRFKTN</sequence>